<protein>
    <submittedName>
        <fullName evidence="1">Type II toxin-antitoxin system RelE/ParE family toxin</fullName>
    </submittedName>
</protein>
<dbReference type="NCBIfam" id="TIGR02683">
    <property type="entry name" value="upstrm_HI1419"/>
    <property type="match status" value="1"/>
</dbReference>
<evidence type="ECO:0000313" key="1">
    <source>
        <dbReference type="EMBL" id="QRN52318.1"/>
    </source>
</evidence>
<evidence type="ECO:0000313" key="2">
    <source>
        <dbReference type="Proteomes" id="UP000663181"/>
    </source>
</evidence>
<reference evidence="1 2" key="1">
    <citation type="submission" date="2020-10" db="EMBL/GenBank/DDBJ databases">
        <title>Phylogeny of dyella-like bacteria.</title>
        <authorList>
            <person name="Fu J."/>
        </authorList>
    </citation>
    <scope>NUCLEOTIDE SEQUENCE [LARGE SCALE GENOMIC DNA]</scope>
    <source>
        <strain evidence="1 2">DHOB09</strain>
    </source>
</reference>
<organism evidence="1 2">
    <name type="scientific">Dyella caseinilytica</name>
    <dbReference type="NCBI Taxonomy" id="1849581"/>
    <lineage>
        <taxon>Bacteria</taxon>
        <taxon>Pseudomonadati</taxon>
        <taxon>Pseudomonadota</taxon>
        <taxon>Gammaproteobacteria</taxon>
        <taxon>Lysobacterales</taxon>
        <taxon>Rhodanobacteraceae</taxon>
        <taxon>Dyella</taxon>
    </lineage>
</organism>
<dbReference type="Proteomes" id="UP000663181">
    <property type="component" value="Chromosome"/>
</dbReference>
<dbReference type="Pfam" id="PF05973">
    <property type="entry name" value="Gp49"/>
    <property type="match status" value="1"/>
</dbReference>
<dbReference type="InterPro" id="IPR014056">
    <property type="entry name" value="TypeIITA-like_toxin_pred"/>
</dbReference>
<dbReference type="EMBL" id="CP064030">
    <property type="protein sequence ID" value="QRN52318.1"/>
    <property type="molecule type" value="Genomic_DNA"/>
</dbReference>
<sequence length="95" mass="10283">MDIKTTATFDTWLAGLRDRKAAAIITARIVRVAGGLLGDVKSVGGPVNELRIDYGPGYRVYFIKQGKTVIVLLCGGDKSTQQHDIKQAQKLALNP</sequence>
<proteinExistence type="predicted"/>
<dbReference type="PANTHER" id="PTHR41791">
    <property type="entry name" value="SSL7039 PROTEIN"/>
    <property type="match status" value="1"/>
</dbReference>
<dbReference type="InterPro" id="IPR009241">
    <property type="entry name" value="HigB-like"/>
</dbReference>
<dbReference type="RefSeq" id="WP_188801113.1">
    <property type="nucleotide sequence ID" value="NZ_BMIZ01000003.1"/>
</dbReference>
<dbReference type="PANTHER" id="PTHR41791:SF1">
    <property type="entry name" value="SSL7039 PROTEIN"/>
    <property type="match status" value="1"/>
</dbReference>
<gene>
    <name evidence="1" type="ORF">ISN74_12575</name>
</gene>
<name>A0ABX7GQH2_9GAMM</name>
<dbReference type="PIRSF" id="PIRSF028744">
    <property type="entry name" value="Addict_mod_HI1419"/>
    <property type="match status" value="1"/>
</dbReference>
<accession>A0ABX7GQH2</accession>
<keyword evidence="2" id="KW-1185">Reference proteome</keyword>